<dbReference type="InterPro" id="IPR011009">
    <property type="entry name" value="Kinase-like_dom_sf"/>
</dbReference>
<evidence type="ECO:0000313" key="5">
    <source>
        <dbReference type="Proteomes" id="UP000270296"/>
    </source>
</evidence>
<evidence type="ECO:0000256" key="1">
    <source>
        <dbReference type="ARBA" id="ARBA00022741"/>
    </source>
</evidence>
<dbReference type="OrthoDB" id="2158884at2759"/>
<dbReference type="EMBL" id="UZAM01011435">
    <property type="protein sequence ID" value="VDP16210.1"/>
    <property type="molecule type" value="Genomic_DNA"/>
</dbReference>
<dbReference type="Gene3D" id="3.30.200.20">
    <property type="entry name" value="Phosphorylase Kinase, domain 1"/>
    <property type="match status" value="1"/>
</dbReference>
<organism evidence="6">
    <name type="scientific">Soboliphyme baturini</name>
    <dbReference type="NCBI Taxonomy" id="241478"/>
    <lineage>
        <taxon>Eukaryota</taxon>
        <taxon>Metazoa</taxon>
        <taxon>Ecdysozoa</taxon>
        <taxon>Nematoda</taxon>
        <taxon>Enoplea</taxon>
        <taxon>Dorylaimia</taxon>
        <taxon>Dioctophymatida</taxon>
        <taxon>Dioctophymatoidea</taxon>
        <taxon>Soboliphymatidae</taxon>
        <taxon>Soboliphyme</taxon>
    </lineage>
</organism>
<dbReference type="PANTHER" id="PTHR24055">
    <property type="entry name" value="MITOGEN-ACTIVATED PROTEIN KINASE"/>
    <property type="match status" value="1"/>
</dbReference>
<evidence type="ECO:0000259" key="3">
    <source>
        <dbReference type="PROSITE" id="PS50011"/>
    </source>
</evidence>
<evidence type="ECO:0000313" key="4">
    <source>
        <dbReference type="EMBL" id="VDP16210.1"/>
    </source>
</evidence>
<reference evidence="6" key="1">
    <citation type="submission" date="2016-06" db="UniProtKB">
        <authorList>
            <consortium name="WormBaseParasite"/>
        </authorList>
    </citation>
    <scope>IDENTIFICATION</scope>
</reference>
<keyword evidence="1" id="KW-0547">Nucleotide-binding</keyword>
<keyword evidence="2" id="KW-0067">ATP-binding</keyword>
<reference evidence="4 5" key="2">
    <citation type="submission" date="2018-11" db="EMBL/GenBank/DDBJ databases">
        <authorList>
            <consortium name="Pathogen Informatics"/>
        </authorList>
    </citation>
    <scope>NUCLEOTIDE SEQUENCE [LARGE SCALE GENOMIC DNA]</scope>
</reference>
<dbReference type="PROSITE" id="PS50011">
    <property type="entry name" value="PROTEIN_KINASE_DOM"/>
    <property type="match status" value="1"/>
</dbReference>
<dbReference type="InterPro" id="IPR000719">
    <property type="entry name" value="Prot_kinase_dom"/>
</dbReference>
<proteinExistence type="predicted"/>
<evidence type="ECO:0000256" key="2">
    <source>
        <dbReference type="ARBA" id="ARBA00022840"/>
    </source>
</evidence>
<dbReference type="SMART" id="SM00220">
    <property type="entry name" value="S_TKc"/>
    <property type="match status" value="1"/>
</dbReference>
<accession>A0A183IXC5</accession>
<dbReference type="SUPFAM" id="SSF56112">
    <property type="entry name" value="Protein kinase-like (PK-like)"/>
    <property type="match status" value="1"/>
</dbReference>
<dbReference type="InterPro" id="IPR008271">
    <property type="entry name" value="Ser/Thr_kinase_AS"/>
</dbReference>
<dbReference type="WBParaSite" id="SBAD_0000858101-mRNA-1">
    <property type="protein sequence ID" value="SBAD_0000858101-mRNA-1"/>
    <property type="gene ID" value="SBAD_0000858101"/>
</dbReference>
<protein>
    <submittedName>
        <fullName evidence="6">Protein kinase domain-containing protein</fullName>
    </submittedName>
</protein>
<dbReference type="AlphaFoldDB" id="A0A183IXC5"/>
<keyword evidence="5" id="KW-1185">Reference proteome</keyword>
<dbReference type="Proteomes" id="UP000270296">
    <property type="component" value="Unassembled WGS sequence"/>
</dbReference>
<evidence type="ECO:0000313" key="6">
    <source>
        <dbReference type="WBParaSite" id="SBAD_0000858101-mRNA-1"/>
    </source>
</evidence>
<sequence length="240" mass="28108">MYYIFNIVKLCILRDNDVRLAHRQNYVDLAELANMKLSLKKMNHVNVVKLKEIIRENNTLYFIFEYMKQNLYELMKSRDKDFPEPEVRNIICQVLHGLAYMHKHGRIRSCTFSFFHRDMKPENVLCMGPDLIKIADFGLAREIRSVPPYTEYVSTRAPEVLLRSTRYNSAIDIWAEEWPEGYQLASLMNFHFPHCVPLALNNLIENACEDGIVLIKDLLRWNPNSRPAATEVSISTLQLV</sequence>
<dbReference type="Pfam" id="PF00069">
    <property type="entry name" value="Pkinase"/>
    <property type="match status" value="1"/>
</dbReference>
<dbReference type="PROSITE" id="PS00108">
    <property type="entry name" value="PROTEIN_KINASE_ST"/>
    <property type="match status" value="1"/>
</dbReference>
<feature type="domain" description="Protein kinase" evidence="3">
    <location>
        <begin position="1"/>
        <end position="240"/>
    </location>
</feature>
<dbReference type="Gene3D" id="1.10.510.10">
    <property type="entry name" value="Transferase(Phosphotransferase) domain 1"/>
    <property type="match status" value="1"/>
</dbReference>
<gene>
    <name evidence="4" type="ORF">SBAD_LOCUS8273</name>
</gene>
<dbReference type="GO" id="GO:0004672">
    <property type="term" value="F:protein kinase activity"/>
    <property type="evidence" value="ECO:0007669"/>
    <property type="project" value="InterPro"/>
</dbReference>
<dbReference type="GO" id="GO:0005524">
    <property type="term" value="F:ATP binding"/>
    <property type="evidence" value="ECO:0007669"/>
    <property type="project" value="UniProtKB-KW"/>
</dbReference>
<name>A0A183IXC5_9BILA</name>
<dbReference type="InterPro" id="IPR050117">
    <property type="entry name" value="MAPK"/>
</dbReference>